<dbReference type="RefSeq" id="WP_061993226.1">
    <property type="nucleotide sequence ID" value="NZ_DF968001.1"/>
</dbReference>
<reference evidence="2 3" key="1">
    <citation type="journal article" date="2015" name="BMC Genomics">
        <title>Comparative genomics of Fructobacillus spp. and Leuconostoc spp. reveals niche-specific evolution of Fructobacillus spp.</title>
        <authorList>
            <person name="Endo A."/>
            <person name="Tanizawa Y."/>
            <person name="Tanaka N."/>
            <person name="Maeno S."/>
            <person name="Kumar H."/>
            <person name="Shiwa Y."/>
            <person name="Okada S."/>
            <person name="Yoshikawa H."/>
            <person name="Dicks L."/>
            <person name="Nakagawa J."/>
            <person name="Arita M."/>
        </authorList>
    </citation>
    <scope>NUCLEOTIDE SEQUENCE [LARGE SCALE GENOMIC DNA]</scope>
    <source>
        <strain evidence="2 3">JCM 12225</strain>
    </source>
</reference>
<gene>
    <name evidence="2" type="ORF">FFIC_241200</name>
</gene>
<dbReference type="OrthoDB" id="2152741at2"/>
<sequence length="60" mass="7293">MESKNERIKRHKQQATEVNEHFASRTDEHPEKHNYRHANMRAGFRFGAINYGKHMKWIDK</sequence>
<dbReference type="EMBL" id="DF968001">
    <property type="protein sequence ID" value="GAO99845.1"/>
    <property type="molecule type" value="Genomic_DNA"/>
</dbReference>
<dbReference type="AlphaFoldDB" id="A0A0K8MH30"/>
<dbReference type="Proteomes" id="UP000253891">
    <property type="component" value="Unassembled WGS sequence"/>
</dbReference>
<name>A0A0K8MH30_9LACO</name>
<keyword evidence="3" id="KW-1185">Reference proteome</keyword>
<evidence type="ECO:0000313" key="3">
    <source>
        <dbReference type="Proteomes" id="UP000253891"/>
    </source>
</evidence>
<evidence type="ECO:0000313" key="2">
    <source>
        <dbReference type="EMBL" id="GAO99845.1"/>
    </source>
</evidence>
<dbReference type="STRING" id="157463.GCA_001047075_00757"/>
<feature type="compositionally biased region" description="Basic and acidic residues" evidence="1">
    <location>
        <begin position="18"/>
        <end position="33"/>
    </location>
</feature>
<accession>A0A0K8MH30</accession>
<evidence type="ECO:0000256" key="1">
    <source>
        <dbReference type="SAM" id="MobiDB-lite"/>
    </source>
</evidence>
<protein>
    <submittedName>
        <fullName evidence="2">Uncharacterized protein</fullName>
    </submittedName>
</protein>
<organism evidence="2 3">
    <name type="scientific">Fructobacillus ficulneus</name>
    <dbReference type="NCBI Taxonomy" id="157463"/>
    <lineage>
        <taxon>Bacteria</taxon>
        <taxon>Bacillati</taxon>
        <taxon>Bacillota</taxon>
        <taxon>Bacilli</taxon>
        <taxon>Lactobacillales</taxon>
        <taxon>Lactobacillaceae</taxon>
        <taxon>Fructobacillus</taxon>
    </lineage>
</organism>
<feature type="region of interest" description="Disordered" evidence="1">
    <location>
        <begin position="1"/>
        <end position="34"/>
    </location>
</feature>
<proteinExistence type="predicted"/>